<accession>A0A0D0V2T9</accession>
<protein>
    <submittedName>
        <fullName evidence="1">Unplaced genomic scaffold supercont1.6, whole genome shotgun sequence</fullName>
    </submittedName>
</protein>
<dbReference type="EMBL" id="KN847901">
    <property type="protein sequence ID" value="KIR40894.1"/>
    <property type="molecule type" value="Genomic_DNA"/>
</dbReference>
<dbReference type="OrthoDB" id="2575743at2759"/>
<proteinExistence type="predicted"/>
<name>A0A0D0V2T9_9TREE</name>
<keyword evidence="2" id="KW-1185">Reference proteome</keyword>
<evidence type="ECO:0000313" key="2">
    <source>
        <dbReference type="Proteomes" id="UP000053392"/>
    </source>
</evidence>
<dbReference type="HOGENOM" id="CLU_1034460_0_0_1"/>
<dbReference type="AlphaFoldDB" id="A0A0D0V2T9"/>
<reference evidence="1 2" key="1">
    <citation type="submission" date="2015-01" db="EMBL/GenBank/DDBJ databases">
        <title>The Genome Sequence of Cryptococcus gattii Ram5.</title>
        <authorList>
            <consortium name="The Broad Institute Genomics Platform"/>
            <person name="Cuomo C."/>
            <person name="Litvintseva A."/>
            <person name="Chen Y."/>
            <person name="Heitman J."/>
            <person name="Sun S."/>
            <person name="Springer D."/>
            <person name="Dromer F."/>
            <person name="Young S."/>
            <person name="Zeng Q."/>
            <person name="Gargeya S."/>
            <person name="Abouelleil A."/>
            <person name="Alvarado L."/>
            <person name="Chapman S.B."/>
            <person name="Gainer-Dewar J."/>
            <person name="Goldberg J."/>
            <person name="Griggs A."/>
            <person name="Gujja S."/>
            <person name="Hansen M."/>
            <person name="Howarth C."/>
            <person name="Imamovic A."/>
            <person name="Larimer J."/>
            <person name="Murphy C."/>
            <person name="Naylor J."/>
            <person name="Pearson M."/>
            <person name="Priest M."/>
            <person name="Roberts A."/>
            <person name="Saif S."/>
            <person name="Shea T."/>
            <person name="Sykes S."/>
            <person name="Wortman J."/>
            <person name="Nusbaum C."/>
            <person name="Birren B."/>
        </authorList>
    </citation>
    <scope>NUCLEOTIDE SEQUENCE [LARGE SCALE GENOMIC DNA]</scope>
    <source>
        <strain evidence="1 2">Ram5</strain>
    </source>
</reference>
<organism evidence="1 2">
    <name type="scientific">Cryptococcus deuterogattii Ram5</name>
    <dbReference type="NCBI Taxonomy" id="1296110"/>
    <lineage>
        <taxon>Eukaryota</taxon>
        <taxon>Fungi</taxon>
        <taxon>Dikarya</taxon>
        <taxon>Basidiomycota</taxon>
        <taxon>Agaricomycotina</taxon>
        <taxon>Tremellomycetes</taxon>
        <taxon>Tremellales</taxon>
        <taxon>Cryptococcaceae</taxon>
        <taxon>Cryptococcus</taxon>
        <taxon>Cryptococcus gattii species complex</taxon>
    </lineage>
</organism>
<dbReference type="Proteomes" id="UP000053392">
    <property type="component" value="Unassembled WGS sequence"/>
</dbReference>
<gene>
    <name evidence="1" type="ORF">I313_02838</name>
</gene>
<evidence type="ECO:0000313" key="1">
    <source>
        <dbReference type="EMBL" id="KIR40894.1"/>
    </source>
</evidence>
<sequence>MPHFNRKQQALREIDNRISRLYPFVSNHLFRRQIQYLLSLRRKYESERHYEQLLHSTHYENHDYLFQKRSLLPSTDDKMIKTLRMNYADFMSLVALFGDHAIFKSKGRKPQAPPEVHLATCFYRMAGGEKESTVENHFNLSQRAVLARKLYAQYGLPSCVGFIDGTDIVLHQTSSIGREKALKLIAVVDHLKRFRYCWFNFSAPVSDQMAQDLSDLRRNSDRFFSPKEYVLGDADMKSSNTVIPLFKRERGGQTTVGAKAYFNHKGAEA</sequence>